<sequence>MTSRRFSNPGGKGETVFMHGVSMYKLVSTFRQVVAMSKSATLTIQKWGSALAVRIPTSAARAAHFTEGLAVEVAVADVGVTVKPVGHRSLTLAEKLALFDPAKHGGEAMPAAPRYPTSTLRHVSS</sequence>
<dbReference type="EMBL" id="LT984815">
    <property type="protein sequence ID" value="SPD69281.1"/>
    <property type="molecule type" value="Genomic_DNA"/>
</dbReference>
<dbReference type="Proteomes" id="UP000254259">
    <property type="component" value="Plasmid CBM2636p"/>
</dbReference>
<accession>A0A375DCL8</accession>
<dbReference type="RefSeq" id="WP_012354525.1">
    <property type="nucleotide sequence ID" value="NZ_CBCRZP010000050.1"/>
</dbReference>
<dbReference type="AlphaFoldDB" id="A0A375DCL8"/>
<geneLocation type="plasmid" evidence="4">
    <name>CBM2636p</name>
</geneLocation>
<proteinExistence type="predicted"/>
<reference evidence="5 6" key="1">
    <citation type="submission" date="2018-01" db="EMBL/GenBank/DDBJ databases">
        <authorList>
            <person name="Clerissi C."/>
        </authorList>
    </citation>
    <scope>NUCLEOTIDE SEQUENCE [LARGE SCALE GENOMIC DNA]</scope>
    <source>
        <strain evidence="2">Cupriavidus taiwanensis LMG 19430</strain>
        <strain evidence="1">Cupriavidus taiwanensis STM 3521</strain>
        <strain evidence="3">Cupriavidus taiwanensis STM 6021</strain>
        <strain evidence="4">Cupriavidus taiwanensis SWF 66322</strain>
        <plasmid evidence="6">cbm2594_p</plasmid>
        <plasmid evidence="5">cbm2636p</plasmid>
        <plasmid evidence="4">CBM2636p</plasmid>
    </source>
</reference>
<keyword evidence="4" id="KW-0614">Plasmid</keyword>
<dbReference type="Proteomes" id="UP000257016">
    <property type="component" value="Unassembled WGS sequence"/>
</dbReference>
<dbReference type="Gene3D" id="2.10.260.10">
    <property type="match status" value="1"/>
</dbReference>
<dbReference type="Proteomes" id="UP000256297">
    <property type="component" value="Plasmid CBM2589_p"/>
</dbReference>
<gene>
    <name evidence="2" type="ORF">CBM2586_P90006</name>
    <name evidence="1" type="ORF">CBM2589_P90034</name>
    <name evidence="3" type="ORF">CBM2594_P30035</name>
    <name evidence="4" type="ORF">CBM2636_P10192</name>
</gene>
<dbReference type="EMBL" id="OFSP01000077">
    <property type="protein sequence ID" value="SOY77411.1"/>
    <property type="molecule type" value="Genomic_DNA"/>
</dbReference>
<protein>
    <recommendedName>
        <fullName evidence="7">SpoVT-AbrB domain-containing protein</fullName>
    </recommendedName>
</protein>
<organism evidence="3 6">
    <name type="scientific">Cupriavidus taiwanensis</name>
    <dbReference type="NCBI Taxonomy" id="164546"/>
    <lineage>
        <taxon>Bacteria</taxon>
        <taxon>Pseudomonadati</taxon>
        <taxon>Pseudomonadota</taxon>
        <taxon>Betaproteobacteria</taxon>
        <taxon>Burkholderiales</taxon>
        <taxon>Burkholderiaceae</taxon>
        <taxon>Cupriavidus</taxon>
    </lineage>
</organism>
<dbReference type="SUPFAM" id="SSF89447">
    <property type="entry name" value="AbrB/MazE/MraZ-like"/>
    <property type="match status" value="1"/>
</dbReference>
<geneLocation type="plasmid" evidence="5">
    <name>cbm2636p</name>
</geneLocation>
<dbReference type="EMBL" id="OGUU01000036">
    <property type="protein sequence ID" value="SPC25336.1"/>
    <property type="molecule type" value="Genomic_DNA"/>
</dbReference>
<evidence type="ECO:0000313" key="5">
    <source>
        <dbReference type="Proteomes" id="UP000254259"/>
    </source>
</evidence>
<geneLocation type="plasmid" evidence="6">
    <name>cbm2594_p</name>
</geneLocation>
<evidence type="ECO:0000313" key="4">
    <source>
        <dbReference type="EMBL" id="SPD69281.1"/>
    </source>
</evidence>
<evidence type="ECO:0000313" key="1">
    <source>
        <dbReference type="EMBL" id="SOY77411.1"/>
    </source>
</evidence>
<dbReference type="EMBL" id="OFSN01000066">
    <property type="protein sequence ID" value="SOY78255.1"/>
    <property type="molecule type" value="Genomic_DNA"/>
</dbReference>
<dbReference type="GeneID" id="29763634"/>
<dbReference type="InterPro" id="IPR037914">
    <property type="entry name" value="SpoVT-AbrB_sf"/>
</dbReference>
<evidence type="ECO:0008006" key="7">
    <source>
        <dbReference type="Google" id="ProtNLM"/>
    </source>
</evidence>
<evidence type="ECO:0000313" key="6">
    <source>
        <dbReference type="Proteomes" id="UP000257139"/>
    </source>
</evidence>
<dbReference type="Proteomes" id="UP000257139">
    <property type="component" value="Plasmid CBM2594_p"/>
</dbReference>
<name>A0A375DCL8_9BURK</name>
<evidence type="ECO:0000313" key="3">
    <source>
        <dbReference type="EMBL" id="SPC25336.1"/>
    </source>
</evidence>
<evidence type="ECO:0000313" key="2">
    <source>
        <dbReference type="EMBL" id="SOY78255.1"/>
    </source>
</evidence>